<dbReference type="EMBL" id="QEPT01000002">
    <property type="protein sequence ID" value="RDE84860.1"/>
    <property type="molecule type" value="Genomic_DNA"/>
</dbReference>
<name>A0AAQ0H0R2_HAEPA</name>
<dbReference type="AlphaFoldDB" id="A0AAQ0H0R2"/>
<dbReference type="RefSeq" id="WP_049367849.1">
    <property type="nucleotide sequence ID" value="NZ_QEPT01000002.1"/>
</dbReference>
<reference evidence="1 2" key="1">
    <citation type="submission" date="2018-05" db="EMBL/GenBank/DDBJ databases">
        <title>Draft Genome Sequences for a Diverse set of 7 Haemophilus Species.</title>
        <authorList>
            <person name="Nichols M."/>
            <person name="Topaz N."/>
            <person name="Wang X."/>
            <person name="Wang X."/>
            <person name="Boxrud D."/>
        </authorList>
    </citation>
    <scope>NUCLEOTIDE SEQUENCE [LARGE SCALE GENOMIC DNA]</scope>
    <source>
        <strain evidence="1 2">C2006002596</strain>
    </source>
</reference>
<protein>
    <submittedName>
        <fullName evidence="1">Uncharacterized protein</fullName>
    </submittedName>
</protein>
<evidence type="ECO:0000313" key="1">
    <source>
        <dbReference type="EMBL" id="RDE84860.1"/>
    </source>
</evidence>
<accession>A0AAQ0H0R2</accession>
<comment type="caution">
    <text evidence="1">The sequence shown here is derived from an EMBL/GenBank/DDBJ whole genome shotgun (WGS) entry which is preliminary data.</text>
</comment>
<dbReference type="InterPro" id="IPR035416">
    <property type="entry name" value="DUF5376"/>
</dbReference>
<gene>
    <name evidence="1" type="ORF">DPV95_03755</name>
</gene>
<evidence type="ECO:0000313" key="2">
    <source>
        <dbReference type="Proteomes" id="UP000253823"/>
    </source>
</evidence>
<proteinExistence type="predicted"/>
<sequence>MKLLFKFDDSSFYKSTCVFLNDENHSWRDEYVRIYLDTLKFDSSIKLADLSINKDYVSTDVMDAVIDKDKVYLGFSLYLPEDRPADYNPSEEKYYIVDREELTYLARRWYRFIQRPVELKQPDYQEIIDSEDAYK</sequence>
<dbReference type="Proteomes" id="UP000253823">
    <property type="component" value="Unassembled WGS sequence"/>
</dbReference>
<dbReference type="Pfam" id="PF17346">
    <property type="entry name" value="DUF5376"/>
    <property type="match status" value="1"/>
</dbReference>
<organism evidence="1 2">
    <name type="scientific">Haemophilus parainfluenzae</name>
    <dbReference type="NCBI Taxonomy" id="729"/>
    <lineage>
        <taxon>Bacteria</taxon>
        <taxon>Pseudomonadati</taxon>
        <taxon>Pseudomonadota</taxon>
        <taxon>Gammaproteobacteria</taxon>
        <taxon>Pasteurellales</taxon>
        <taxon>Pasteurellaceae</taxon>
        <taxon>Haemophilus</taxon>
    </lineage>
</organism>